<name>A0ABR6VKL0_9FIRM</name>
<dbReference type="InterPro" id="IPR005119">
    <property type="entry name" value="LysR_subst-bd"/>
</dbReference>
<comment type="similarity">
    <text evidence="1">Belongs to the LysR transcriptional regulatory family.</text>
</comment>
<evidence type="ECO:0000256" key="1">
    <source>
        <dbReference type="ARBA" id="ARBA00009437"/>
    </source>
</evidence>
<evidence type="ECO:0000313" key="6">
    <source>
        <dbReference type="EMBL" id="MBC3537234.1"/>
    </source>
</evidence>
<gene>
    <name evidence="6" type="ORF">H8J70_08210</name>
</gene>
<dbReference type="SUPFAM" id="SSF53850">
    <property type="entry name" value="Periplasmic binding protein-like II"/>
    <property type="match status" value="1"/>
</dbReference>
<dbReference type="InterPro" id="IPR036390">
    <property type="entry name" value="WH_DNA-bd_sf"/>
</dbReference>
<evidence type="ECO:0000259" key="5">
    <source>
        <dbReference type="PROSITE" id="PS50931"/>
    </source>
</evidence>
<keyword evidence="2" id="KW-0805">Transcription regulation</keyword>
<dbReference type="SUPFAM" id="SSF46785">
    <property type="entry name" value="Winged helix' DNA-binding domain"/>
    <property type="match status" value="1"/>
</dbReference>
<dbReference type="PANTHER" id="PTHR30419:SF24">
    <property type="entry name" value="HTH-TYPE TRANSCRIPTIONAL REGULATOR CZCR"/>
    <property type="match status" value="1"/>
</dbReference>
<dbReference type="InterPro" id="IPR036388">
    <property type="entry name" value="WH-like_DNA-bd_sf"/>
</dbReference>
<evidence type="ECO:0000256" key="3">
    <source>
        <dbReference type="ARBA" id="ARBA00023125"/>
    </source>
</evidence>
<evidence type="ECO:0000256" key="4">
    <source>
        <dbReference type="ARBA" id="ARBA00023163"/>
    </source>
</evidence>
<evidence type="ECO:0000256" key="2">
    <source>
        <dbReference type="ARBA" id="ARBA00023015"/>
    </source>
</evidence>
<keyword evidence="4" id="KW-0804">Transcription</keyword>
<feature type="domain" description="HTH lysR-type" evidence="5">
    <location>
        <begin position="1"/>
        <end position="58"/>
    </location>
</feature>
<sequence length="300" mass="33822">MDIKKYEVLLAVVDKGSFIKAATELGYTQSGITYMMNSLEKECGFPLLQRSNKGITLTLEGEQIIPAIRKLVAMNQELEETFDAVKGLATGQVRIGCYPTLACAVMPQIMQIFRRMYPQIHLDLVEENSVRILEDWMASGMIDVAFISKQPEQTYDWFPLKKDPYLAVFPKDHPLAAYERVPAEAMMGGSFFMYRSMDGLDPDVAQYFKQCHVPVSSTCTSNSDFAVLFMVEQGLGISIVPELFWNLCSAKFTTLATRHLEPEACREIGLAVKNKDNSTLATMRFIRELQKNIENNVIAL</sequence>
<dbReference type="EMBL" id="JACOGK010000022">
    <property type="protein sequence ID" value="MBC3537234.1"/>
    <property type="molecule type" value="Genomic_DNA"/>
</dbReference>
<protein>
    <submittedName>
        <fullName evidence="6">LysR family transcriptional regulator</fullName>
    </submittedName>
</protein>
<dbReference type="CDD" id="cd05466">
    <property type="entry name" value="PBP2_LTTR_substrate"/>
    <property type="match status" value="1"/>
</dbReference>
<comment type="caution">
    <text evidence="6">The sequence shown here is derived from an EMBL/GenBank/DDBJ whole genome shotgun (WGS) entry which is preliminary data.</text>
</comment>
<dbReference type="Gene3D" id="1.10.10.10">
    <property type="entry name" value="Winged helix-like DNA-binding domain superfamily/Winged helix DNA-binding domain"/>
    <property type="match status" value="1"/>
</dbReference>
<dbReference type="Proteomes" id="UP000606870">
    <property type="component" value="Unassembled WGS sequence"/>
</dbReference>
<accession>A0ABR6VKL0</accession>
<keyword evidence="7" id="KW-1185">Reference proteome</keyword>
<dbReference type="Pfam" id="PF03466">
    <property type="entry name" value="LysR_substrate"/>
    <property type="match status" value="1"/>
</dbReference>
<proteinExistence type="inferred from homology"/>
<dbReference type="Pfam" id="PF00126">
    <property type="entry name" value="HTH_1"/>
    <property type="match status" value="1"/>
</dbReference>
<organism evidence="6 7">
    <name type="scientific">Megasphaera hominis</name>
    <dbReference type="NCBI Taxonomy" id="159836"/>
    <lineage>
        <taxon>Bacteria</taxon>
        <taxon>Bacillati</taxon>
        <taxon>Bacillota</taxon>
        <taxon>Negativicutes</taxon>
        <taxon>Veillonellales</taxon>
        <taxon>Veillonellaceae</taxon>
        <taxon>Megasphaera</taxon>
    </lineage>
</organism>
<dbReference type="Gene3D" id="3.40.190.10">
    <property type="entry name" value="Periplasmic binding protein-like II"/>
    <property type="match status" value="2"/>
</dbReference>
<keyword evidence="3" id="KW-0238">DNA-binding</keyword>
<dbReference type="RefSeq" id="WP_186503473.1">
    <property type="nucleotide sequence ID" value="NZ_JACOGK010000022.1"/>
</dbReference>
<reference evidence="6 7" key="1">
    <citation type="submission" date="2020-08" db="EMBL/GenBank/DDBJ databases">
        <authorList>
            <person name="Liu C."/>
            <person name="Sun Q."/>
        </authorList>
    </citation>
    <scope>NUCLEOTIDE SEQUENCE [LARGE SCALE GENOMIC DNA]</scope>
    <source>
        <strain evidence="6 7">NSJ-59</strain>
    </source>
</reference>
<dbReference type="PANTHER" id="PTHR30419">
    <property type="entry name" value="HTH-TYPE TRANSCRIPTIONAL REGULATOR YBHD"/>
    <property type="match status" value="1"/>
</dbReference>
<dbReference type="PROSITE" id="PS50931">
    <property type="entry name" value="HTH_LYSR"/>
    <property type="match status" value="1"/>
</dbReference>
<dbReference type="InterPro" id="IPR000847">
    <property type="entry name" value="LysR_HTH_N"/>
</dbReference>
<dbReference type="InterPro" id="IPR050950">
    <property type="entry name" value="HTH-type_LysR_regulators"/>
</dbReference>
<evidence type="ECO:0000313" key="7">
    <source>
        <dbReference type="Proteomes" id="UP000606870"/>
    </source>
</evidence>